<organism evidence="3 4">
    <name type="scientific">Hoylesella oralis ATCC 33269</name>
    <dbReference type="NCBI Taxonomy" id="873533"/>
    <lineage>
        <taxon>Bacteria</taxon>
        <taxon>Pseudomonadati</taxon>
        <taxon>Bacteroidota</taxon>
        <taxon>Bacteroidia</taxon>
        <taxon>Bacteroidales</taxon>
        <taxon>Prevotellaceae</taxon>
        <taxon>Hoylesella</taxon>
    </lineage>
</organism>
<dbReference type="PANTHER" id="PTHR11927">
    <property type="entry name" value="GALACTOSIDE 2-L-FUCOSYLTRANSFERASE"/>
    <property type="match status" value="1"/>
</dbReference>
<dbReference type="Pfam" id="PF01531">
    <property type="entry name" value="Glyco_transf_11"/>
    <property type="match status" value="1"/>
</dbReference>
<name>E7RMI4_9BACT</name>
<keyword evidence="1" id="KW-0328">Glycosyltransferase</keyword>
<evidence type="ECO:0008006" key="5">
    <source>
        <dbReference type="Google" id="ProtNLM"/>
    </source>
</evidence>
<dbReference type="EMBL" id="AEPE02000002">
    <property type="protein sequence ID" value="EFZ37965.1"/>
    <property type="molecule type" value="Genomic_DNA"/>
</dbReference>
<gene>
    <name evidence="3" type="ORF">HMPREF0663_10334</name>
</gene>
<keyword evidence="4" id="KW-1185">Reference proteome</keyword>
<reference evidence="3" key="1">
    <citation type="submission" date="2011-01" db="EMBL/GenBank/DDBJ databases">
        <authorList>
            <person name="Muzny D."/>
            <person name="Qin X."/>
            <person name="Buhay C."/>
            <person name="Dugan-Rocha S."/>
            <person name="Ding Y."/>
            <person name="Chen G."/>
            <person name="Hawes A."/>
            <person name="Holder M."/>
            <person name="Jhangiani S."/>
            <person name="Johnson A."/>
            <person name="Khan Z."/>
            <person name="Li Z."/>
            <person name="Liu W."/>
            <person name="Liu X."/>
            <person name="Perez L."/>
            <person name="Shen H."/>
            <person name="Wang Q."/>
            <person name="Watt J."/>
            <person name="Xi L."/>
            <person name="Xin Y."/>
            <person name="Zhou J."/>
            <person name="Deng J."/>
            <person name="Jiang H."/>
            <person name="Liu Y."/>
            <person name="Qu J."/>
            <person name="Song X.-Z."/>
            <person name="Zhang L."/>
            <person name="Villasana D."/>
            <person name="Johnson A."/>
            <person name="Liu J."/>
            <person name="Liyanage D."/>
            <person name="Lorensuhewa L."/>
            <person name="Robinson T."/>
            <person name="Song A."/>
            <person name="Song B.-B."/>
            <person name="Dinh H."/>
            <person name="Thornton R."/>
            <person name="Coyle M."/>
            <person name="Francisco L."/>
            <person name="Jackson L."/>
            <person name="Javaid M."/>
            <person name="Korchina V."/>
            <person name="Kovar C."/>
            <person name="Mata R."/>
            <person name="Mathew T."/>
            <person name="Ngo R."/>
            <person name="Nguyen L."/>
            <person name="Nguyen N."/>
            <person name="Okwuonu G."/>
            <person name="Ongeri F."/>
            <person name="Pham C."/>
            <person name="Simmons D."/>
            <person name="Wilczek-Boney K."/>
            <person name="Hale W."/>
            <person name="Jakkamsetti A."/>
            <person name="Pham P."/>
            <person name="Ruth R."/>
            <person name="San Lucas F."/>
            <person name="Warren J."/>
            <person name="Zhang J."/>
            <person name="Zhao Z."/>
            <person name="Zhou C."/>
            <person name="Zhu D."/>
            <person name="Lee S."/>
            <person name="Bess C."/>
            <person name="Blankenburg K."/>
            <person name="Forbes L."/>
            <person name="Fu Q."/>
            <person name="Gubbala S."/>
            <person name="Hirani K."/>
            <person name="Jayaseelan J.C."/>
            <person name="Lara F."/>
            <person name="Munidasa M."/>
            <person name="Palculict T."/>
            <person name="Patil S."/>
            <person name="Pu L.-L."/>
            <person name="Saada N."/>
            <person name="Tang L."/>
            <person name="Weissenberger G."/>
            <person name="Zhu Y."/>
            <person name="Hemphill L."/>
            <person name="Shang Y."/>
            <person name="Youmans B."/>
            <person name="Ayvaz T."/>
            <person name="Ross M."/>
            <person name="Santibanez J."/>
            <person name="Aqrawi P."/>
            <person name="Gross S."/>
            <person name="Joshi V."/>
            <person name="Fowler G."/>
            <person name="Nazareth L."/>
            <person name="Reid J."/>
            <person name="Worley K."/>
            <person name="Petrosino J."/>
            <person name="Highlander S."/>
            <person name="Gibbs R."/>
        </authorList>
    </citation>
    <scope>NUCLEOTIDE SEQUENCE [LARGE SCALE GENOMIC DNA]</scope>
    <source>
        <strain evidence="3">ATCC 33269</strain>
    </source>
</reference>
<evidence type="ECO:0000256" key="2">
    <source>
        <dbReference type="ARBA" id="ARBA00022679"/>
    </source>
</evidence>
<sequence>MILVKGYGQMCNNILQFAHLYAFGREYGIKVISMRFSYKFRYFAVCKKWYHNPLTYFIGKLLVSAHVIDCITEDNTPATDRRLRETKLIACSAWGCRYPALFQKYREEIRQLFEIKPTIKEKISIKMAAHPHADISLGLHIRRGDYRYWQGGKYFFDDNVYHKIIKQFCALHTGKTINIYICTNDQKLNIDDFRAIHPTTYLSNGSGIEDLQLLASCDYIIGVKSTFSLWASFYNNVPLYWIMDKDAPLTIGAFTHFNNVYTSV</sequence>
<protein>
    <recommendedName>
        <fullName evidence="5">Glycosyltransferase, family 11</fullName>
    </recommendedName>
</protein>
<dbReference type="AlphaFoldDB" id="E7RMI4"/>
<dbReference type="GO" id="GO:0008107">
    <property type="term" value="F:galactoside 2-alpha-L-fucosyltransferase activity"/>
    <property type="evidence" value="ECO:0007669"/>
    <property type="project" value="InterPro"/>
</dbReference>
<proteinExistence type="predicted"/>
<evidence type="ECO:0000313" key="4">
    <source>
        <dbReference type="Proteomes" id="UP000005580"/>
    </source>
</evidence>
<dbReference type="eggNOG" id="ENOG502ZB0G">
    <property type="taxonomic scope" value="Bacteria"/>
</dbReference>
<keyword evidence="2" id="KW-0808">Transferase</keyword>
<evidence type="ECO:0000256" key="1">
    <source>
        <dbReference type="ARBA" id="ARBA00022676"/>
    </source>
</evidence>
<dbReference type="RefSeq" id="WP_004369023.1">
    <property type="nucleotide sequence ID" value="NZ_GL833119.1"/>
</dbReference>
<dbReference type="GO" id="GO:0005975">
    <property type="term" value="P:carbohydrate metabolic process"/>
    <property type="evidence" value="ECO:0007669"/>
    <property type="project" value="InterPro"/>
</dbReference>
<dbReference type="Gene3D" id="3.40.50.11350">
    <property type="match status" value="1"/>
</dbReference>
<dbReference type="InterPro" id="IPR002516">
    <property type="entry name" value="Glyco_trans_11"/>
</dbReference>
<dbReference type="GO" id="GO:0016020">
    <property type="term" value="C:membrane"/>
    <property type="evidence" value="ECO:0007669"/>
    <property type="project" value="InterPro"/>
</dbReference>
<accession>E7RMI4</accession>
<dbReference type="Proteomes" id="UP000005580">
    <property type="component" value="Unassembled WGS sequence"/>
</dbReference>
<dbReference type="HOGENOM" id="CLU_081836_0_0_10"/>
<comment type="caution">
    <text evidence="3">The sequence shown here is derived from an EMBL/GenBank/DDBJ whole genome shotgun (WGS) entry which is preliminary data.</text>
</comment>
<evidence type="ECO:0000313" key="3">
    <source>
        <dbReference type="EMBL" id="EFZ37965.1"/>
    </source>
</evidence>
<dbReference type="STRING" id="28134.SAMN05444288_0526"/>
<dbReference type="PANTHER" id="PTHR11927:SF9">
    <property type="entry name" value="L-FUCOSYLTRANSFERASE"/>
    <property type="match status" value="1"/>
</dbReference>